<gene>
    <name evidence="2" type="ORF">JR316_011721</name>
</gene>
<feature type="region of interest" description="Disordered" evidence="1">
    <location>
        <begin position="1"/>
        <end position="23"/>
    </location>
</feature>
<accession>A0A8H7XPB8</accession>
<feature type="region of interest" description="Disordered" evidence="1">
    <location>
        <begin position="137"/>
        <end position="249"/>
    </location>
</feature>
<proteinExistence type="predicted"/>
<reference evidence="2" key="1">
    <citation type="submission" date="2021-02" db="EMBL/GenBank/DDBJ databases">
        <title>Psilocybe cubensis genome.</title>
        <authorList>
            <person name="Mckernan K.J."/>
            <person name="Crawford S."/>
            <person name="Trippe A."/>
            <person name="Kane L.T."/>
            <person name="Mclaughlin S."/>
        </authorList>
    </citation>
    <scope>NUCLEOTIDE SEQUENCE [LARGE SCALE GENOMIC DNA]</scope>
    <source>
        <strain evidence="2">MGC-MH-2018</strain>
    </source>
</reference>
<feature type="compositionally biased region" description="Polar residues" evidence="1">
    <location>
        <begin position="1"/>
        <end position="21"/>
    </location>
</feature>
<dbReference type="AlphaFoldDB" id="A0A8H7XPB8"/>
<sequence>MLKPQSSISSFTIQQYPSSPEGSLAHTFRCETRIANISYQIRSLSNFVSASKDLLDFATLASNFSIYQNQIIDIIELARKTLESAGIVLFLWASCPAKLTDHKASYIELLRMLRANQGHVDTESQRRVRVLLMPLTSHFSTSPSPPPSIPPRLLVTGRNPPSTDSSVSNSQEIESTLQSQDDSSSSMLPPNEIRQVEPPNRSPVAPRHRRLWDSRELSYASVGPRHRSRSRSPHRFQQQSADEKLEQENVAPETTIAFRQAPRTQRFGIFLTGRSSMLGNYNRTDRNSSLPAH</sequence>
<evidence type="ECO:0000256" key="1">
    <source>
        <dbReference type="SAM" id="MobiDB-lite"/>
    </source>
</evidence>
<feature type="compositionally biased region" description="Polar residues" evidence="1">
    <location>
        <begin position="159"/>
        <end position="177"/>
    </location>
</feature>
<name>A0A8H7XPB8_PSICU</name>
<comment type="caution">
    <text evidence="2">The sequence shown here is derived from an EMBL/GenBank/DDBJ whole genome shotgun (WGS) entry which is preliminary data.</text>
</comment>
<protein>
    <submittedName>
        <fullName evidence="2">Uncharacterized protein</fullName>
    </submittedName>
</protein>
<feature type="compositionally biased region" description="Basic residues" evidence="1">
    <location>
        <begin position="224"/>
        <end position="234"/>
    </location>
</feature>
<organism evidence="2">
    <name type="scientific">Psilocybe cubensis</name>
    <name type="common">Psychedelic mushroom</name>
    <name type="synonym">Stropharia cubensis</name>
    <dbReference type="NCBI Taxonomy" id="181762"/>
    <lineage>
        <taxon>Eukaryota</taxon>
        <taxon>Fungi</taxon>
        <taxon>Dikarya</taxon>
        <taxon>Basidiomycota</taxon>
        <taxon>Agaricomycotina</taxon>
        <taxon>Agaricomycetes</taxon>
        <taxon>Agaricomycetidae</taxon>
        <taxon>Agaricales</taxon>
        <taxon>Agaricineae</taxon>
        <taxon>Strophariaceae</taxon>
        <taxon>Psilocybe</taxon>
    </lineage>
</organism>
<evidence type="ECO:0000313" key="2">
    <source>
        <dbReference type="EMBL" id="KAG5163374.1"/>
    </source>
</evidence>
<dbReference type="EMBL" id="JAFIQS010000015">
    <property type="protein sequence ID" value="KAG5163374.1"/>
    <property type="molecule type" value="Genomic_DNA"/>
</dbReference>